<evidence type="ECO:0008006" key="4">
    <source>
        <dbReference type="Google" id="ProtNLM"/>
    </source>
</evidence>
<dbReference type="AlphaFoldDB" id="A0A368GW05"/>
<dbReference type="InterPro" id="IPR024079">
    <property type="entry name" value="MetalloPept_cat_dom_sf"/>
</dbReference>
<keyword evidence="1" id="KW-0732">Signal</keyword>
<evidence type="ECO:0000256" key="1">
    <source>
        <dbReference type="SAM" id="SignalP"/>
    </source>
</evidence>
<evidence type="ECO:0000313" key="2">
    <source>
        <dbReference type="EMBL" id="RCN48531.1"/>
    </source>
</evidence>
<name>A0A368GW05_ANCCA</name>
<feature type="signal peptide" evidence="1">
    <location>
        <begin position="1"/>
        <end position="20"/>
    </location>
</feature>
<gene>
    <name evidence="2" type="ORF">ANCCAN_05356</name>
</gene>
<dbReference type="Proteomes" id="UP000252519">
    <property type="component" value="Unassembled WGS sequence"/>
</dbReference>
<organism evidence="2 3">
    <name type="scientific">Ancylostoma caninum</name>
    <name type="common">Dog hookworm</name>
    <dbReference type="NCBI Taxonomy" id="29170"/>
    <lineage>
        <taxon>Eukaryota</taxon>
        <taxon>Metazoa</taxon>
        <taxon>Ecdysozoa</taxon>
        <taxon>Nematoda</taxon>
        <taxon>Chromadorea</taxon>
        <taxon>Rhabditida</taxon>
        <taxon>Rhabditina</taxon>
        <taxon>Rhabditomorpha</taxon>
        <taxon>Strongyloidea</taxon>
        <taxon>Ancylostomatidae</taxon>
        <taxon>Ancylostomatinae</taxon>
        <taxon>Ancylostoma</taxon>
    </lineage>
</organism>
<evidence type="ECO:0000313" key="3">
    <source>
        <dbReference type="Proteomes" id="UP000252519"/>
    </source>
</evidence>
<dbReference type="GO" id="GO:0008237">
    <property type="term" value="F:metallopeptidase activity"/>
    <property type="evidence" value="ECO:0007669"/>
    <property type="project" value="InterPro"/>
</dbReference>
<protein>
    <recommendedName>
        <fullName evidence="4">Peptidase M12A domain-containing protein</fullName>
    </recommendedName>
</protein>
<dbReference type="EMBL" id="JOJR01000045">
    <property type="protein sequence ID" value="RCN48531.1"/>
    <property type="molecule type" value="Genomic_DNA"/>
</dbReference>
<accession>A0A368GW05</accession>
<reference evidence="2 3" key="1">
    <citation type="submission" date="2014-10" db="EMBL/GenBank/DDBJ databases">
        <title>Draft genome of the hookworm Ancylostoma caninum.</title>
        <authorList>
            <person name="Mitreva M."/>
        </authorList>
    </citation>
    <scope>NUCLEOTIDE SEQUENCE [LARGE SCALE GENOMIC DNA]</scope>
    <source>
        <strain evidence="2 3">Baltimore</strain>
    </source>
</reference>
<keyword evidence="3" id="KW-1185">Reference proteome</keyword>
<proteinExistence type="predicted"/>
<feature type="chain" id="PRO_5016951224" description="Peptidase M12A domain-containing protein" evidence="1">
    <location>
        <begin position="21"/>
        <end position="92"/>
    </location>
</feature>
<comment type="caution">
    <text evidence="2">The sequence shown here is derived from an EMBL/GenBank/DDBJ whole genome shotgun (WGS) entry which is preliminary data.</text>
</comment>
<dbReference type="Gene3D" id="3.40.390.10">
    <property type="entry name" value="Collagenase (Catalytic Domain)"/>
    <property type="match status" value="1"/>
</dbReference>
<sequence>MRFTVTCFLFAACLSVAVLGNIEDDKVRHRFSRHKRQAKRRKDGVRPSRTINYDFHDTISKSEMILFLKTALAWEKDTCVKFNWTKSGISFS</sequence>